<keyword evidence="2" id="KW-1185">Reference proteome</keyword>
<reference evidence="1" key="1">
    <citation type="submission" date="2023-10" db="EMBL/GenBank/DDBJ databases">
        <title>Genome assembly of Pristionchus species.</title>
        <authorList>
            <person name="Yoshida K."/>
            <person name="Sommer R.J."/>
        </authorList>
    </citation>
    <scope>NUCLEOTIDE SEQUENCE</scope>
    <source>
        <strain evidence="1">RS5133</strain>
    </source>
</reference>
<comment type="caution">
    <text evidence="1">The sequence shown here is derived from an EMBL/GenBank/DDBJ whole genome shotgun (WGS) entry which is preliminary data.</text>
</comment>
<sequence length="122" mass="13063">EETVAFMGVTVKGIEDEEAAEGIGATCSSIDLVCVGACDGQIGGWCTTRHGLVPLRVQSAPFDAVGEMIEDIDVQVFEPLTRADNDKLEFGIRLYTLTARRVTVNALRVTVTTSDVTVSRVS</sequence>
<name>A0AAV5WCB3_9BILA</name>
<gene>
    <name evidence="1" type="ORF">PFISCL1PPCAC_20794</name>
</gene>
<dbReference type="Proteomes" id="UP001432322">
    <property type="component" value="Unassembled WGS sequence"/>
</dbReference>
<feature type="non-terminal residue" evidence="1">
    <location>
        <position position="122"/>
    </location>
</feature>
<dbReference type="AlphaFoldDB" id="A0AAV5WCB3"/>
<organism evidence="1 2">
    <name type="scientific">Pristionchus fissidentatus</name>
    <dbReference type="NCBI Taxonomy" id="1538716"/>
    <lineage>
        <taxon>Eukaryota</taxon>
        <taxon>Metazoa</taxon>
        <taxon>Ecdysozoa</taxon>
        <taxon>Nematoda</taxon>
        <taxon>Chromadorea</taxon>
        <taxon>Rhabditida</taxon>
        <taxon>Rhabditina</taxon>
        <taxon>Diplogasteromorpha</taxon>
        <taxon>Diplogasteroidea</taxon>
        <taxon>Neodiplogasteridae</taxon>
        <taxon>Pristionchus</taxon>
    </lineage>
</organism>
<dbReference type="EMBL" id="BTSY01000005">
    <property type="protein sequence ID" value="GMT29497.1"/>
    <property type="molecule type" value="Genomic_DNA"/>
</dbReference>
<accession>A0AAV5WCB3</accession>
<protein>
    <submittedName>
        <fullName evidence="1">Uncharacterized protein</fullName>
    </submittedName>
</protein>
<feature type="non-terminal residue" evidence="1">
    <location>
        <position position="1"/>
    </location>
</feature>
<evidence type="ECO:0000313" key="2">
    <source>
        <dbReference type="Proteomes" id="UP001432322"/>
    </source>
</evidence>
<evidence type="ECO:0000313" key="1">
    <source>
        <dbReference type="EMBL" id="GMT29497.1"/>
    </source>
</evidence>
<proteinExistence type="predicted"/>